<feature type="transmembrane region" description="Helical" evidence="3">
    <location>
        <begin position="298"/>
        <end position="320"/>
    </location>
</feature>
<accession>A0A2J6QED9</accession>
<feature type="compositionally biased region" description="Basic and acidic residues" evidence="2">
    <location>
        <begin position="48"/>
        <end position="62"/>
    </location>
</feature>
<feature type="coiled-coil region" evidence="1">
    <location>
        <begin position="113"/>
        <end position="140"/>
    </location>
</feature>
<evidence type="ECO:0000259" key="4">
    <source>
        <dbReference type="Pfam" id="PF20237"/>
    </source>
</evidence>
<proteinExistence type="predicted"/>
<dbReference type="OrthoDB" id="3533814at2759"/>
<organism evidence="5 6">
    <name type="scientific">Hyaloscypha hepaticicola</name>
    <dbReference type="NCBI Taxonomy" id="2082293"/>
    <lineage>
        <taxon>Eukaryota</taxon>
        <taxon>Fungi</taxon>
        <taxon>Dikarya</taxon>
        <taxon>Ascomycota</taxon>
        <taxon>Pezizomycotina</taxon>
        <taxon>Leotiomycetes</taxon>
        <taxon>Helotiales</taxon>
        <taxon>Hyaloscyphaceae</taxon>
        <taxon>Hyaloscypha</taxon>
    </lineage>
</organism>
<evidence type="ECO:0000256" key="2">
    <source>
        <dbReference type="SAM" id="MobiDB-lite"/>
    </source>
</evidence>
<dbReference type="PANTHER" id="PTHR34502">
    <property type="entry name" value="DUF6594 DOMAIN-CONTAINING PROTEIN-RELATED"/>
    <property type="match status" value="1"/>
</dbReference>
<dbReference type="AlphaFoldDB" id="A0A2J6QED9"/>
<dbReference type="EMBL" id="KZ613472">
    <property type="protein sequence ID" value="PMD24635.1"/>
    <property type="molecule type" value="Genomic_DNA"/>
</dbReference>
<name>A0A2J6QED9_9HELO</name>
<keyword evidence="3" id="KW-1133">Transmembrane helix</keyword>
<gene>
    <name evidence="5" type="ORF">NA56DRAFT_656335</name>
</gene>
<dbReference type="Pfam" id="PF20237">
    <property type="entry name" value="DUF6594"/>
    <property type="match status" value="1"/>
</dbReference>
<feature type="transmembrane region" description="Helical" evidence="3">
    <location>
        <begin position="326"/>
        <end position="346"/>
    </location>
</feature>
<keyword evidence="3" id="KW-0472">Membrane</keyword>
<evidence type="ECO:0000313" key="5">
    <source>
        <dbReference type="EMBL" id="PMD24635.1"/>
    </source>
</evidence>
<reference evidence="5 6" key="1">
    <citation type="submission" date="2016-05" db="EMBL/GenBank/DDBJ databases">
        <title>A degradative enzymes factory behind the ericoid mycorrhizal symbiosis.</title>
        <authorList>
            <consortium name="DOE Joint Genome Institute"/>
            <person name="Martino E."/>
            <person name="Morin E."/>
            <person name="Grelet G."/>
            <person name="Kuo A."/>
            <person name="Kohler A."/>
            <person name="Daghino S."/>
            <person name="Barry K."/>
            <person name="Choi C."/>
            <person name="Cichocki N."/>
            <person name="Clum A."/>
            <person name="Copeland A."/>
            <person name="Hainaut M."/>
            <person name="Haridas S."/>
            <person name="Labutti K."/>
            <person name="Lindquist E."/>
            <person name="Lipzen A."/>
            <person name="Khouja H.-R."/>
            <person name="Murat C."/>
            <person name="Ohm R."/>
            <person name="Olson A."/>
            <person name="Spatafora J."/>
            <person name="Veneault-Fourrey C."/>
            <person name="Henrissat B."/>
            <person name="Grigoriev I."/>
            <person name="Martin F."/>
            <person name="Perotto S."/>
        </authorList>
    </citation>
    <scope>NUCLEOTIDE SEQUENCE [LARGE SCALE GENOMIC DNA]</scope>
    <source>
        <strain evidence="5 6">UAMH 7357</strain>
    </source>
</reference>
<evidence type="ECO:0000256" key="1">
    <source>
        <dbReference type="SAM" id="Coils"/>
    </source>
</evidence>
<dbReference type="Proteomes" id="UP000235672">
    <property type="component" value="Unassembled WGS sequence"/>
</dbReference>
<keyword evidence="3" id="KW-0812">Transmembrane</keyword>
<sequence length="567" mass="62742">MAHEGKQVGAPEAQQPQPRDTQSAAQGGPSLRSAKILSVDLGKRVKPAKMDSRGDQRGDGRVTKALQISDYESTQPWTRYARGYPRFAAFIAHDPDKSTAIYRRFKRLSARNLLYLESELSELETEQDELDDEAKRNEDIGEMLQNWDLMYLRATEKDSEAEEQIQAAAQRRLDLAMRIRDLLKTYYEALKLESEILALRPPDRRPLKGTRRIFKSAYLGLKKKEIKQRPMIPGDAMISGAMKTHLDPKNDDDLCVLAEPVESDRLTKLLEGRFSYFFRTRTEDGLTDIVSHKRVSRAVSIISSLLAIIFLIGAVLGLYWVKNPNAKLGMLSGLTFAFACSLALFTNARRQDVFAATAAYAAVLVVFISGNLAGATNGNPTPQTPMQTQVLLVTSTAITTATTTTFIASFTTETVSIAGATYSDIIKTVTEINYLAPVTQTQTSYVTRPAVASDQIGAAGAAGIGVGTGAGVLLVFFVVVCFCSRQRKKPPNRRAVAFPQEMSFQAPEPTETQYYDIDDFAKRDVQDPLGYCRRFRLSLSQHPSAGLEIMLGKLEDLPGNLKTLQED</sequence>
<feature type="transmembrane region" description="Helical" evidence="3">
    <location>
        <begin position="353"/>
        <end position="373"/>
    </location>
</feature>
<keyword evidence="6" id="KW-1185">Reference proteome</keyword>
<keyword evidence="1" id="KW-0175">Coiled coil</keyword>
<evidence type="ECO:0000313" key="6">
    <source>
        <dbReference type="Proteomes" id="UP000235672"/>
    </source>
</evidence>
<dbReference type="PANTHER" id="PTHR34502:SF4">
    <property type="entry name" value="DUF6594 DOMAIN-CONTAINING PROTEIN"/>
    <property type="match status" value="1"/>
</dbReference>
<feature type="domain" description="DUF6594" evidence="4">
    <location>
        <begin position="84"/>
        <end position="365"/>
    </location>
</feature>
<feature type="transmembrane region" description="Helical" evidence="3">
    <location>
        <begin position="456"/>
        <end position="484"/>
    </location>
</feature>
<dbReference type="InterPro" id="IPR046529">
    <property type="entry name" value="DUF6594"/>
</dbReference>
<protein>
    <recommendedName>
        <fullName evidence="4">DUF6594 domain-containing protein</fullName>
    </recommendedName>
</protein>
<feature type="compositionally biased region" description="Polar residues" evidence="2">
    <location>
        <begin position="14"/>
        <end position="25"/>
    </location>
</feature>
<feature type="region of interest" description="Disordered" evidence="2">
    <location>
        <begin position="1"/>
        <end position="62"/>
    </location>
</feature>
<dbReference type="STRING" id="1745343.A0A2J6QED9"/>
<evidence type="ECO:0000256" key="3">
    <source>
        <dbReference type="SAM" id="Phobius"/>
    </source>
</evidence>